<proteinExistence type="predicted"/>
<keyword evidence="5" id="KW-0206">Cytoskeleton</keyword>
<evidence type="ECO:0000256" key="2">
    <source>
        <dbReference type="ARBA" id="ARBA00004245"/>
    </source>
</evidence>
<keyword evidence="10" id="KW-1185">Reference proteome</keyword>
<dbReference type="GO" id="GO:0005929">
    <property type="term" value="C:cilium"/>
    <property type="evidence" value="ECO:0007669"/>
    <property type="project" value="UniProtKB-SubCell"/>
</dbReference>
<dbReference type="STRING" id="48709.A0A1D2N2M6"/>
<dbReference type="InterPro" id="IPR040193">
    <property type="entry name" value="EFHC1/EFHC2/EFHB"/>
</dbReference>
<dbReference type="EMBL" id="LJIJ01000288">
    <property type="protein sequence ID" value="ODM99304.1"/>
    <property type="molecule type" value="Genomic_DNA"/>
</dbReference>
<comment type="subcellular location">
    <subcellularLocation>
        <location evidence="1">Cell projection</location>
        <location evidence="1">Cilium</location>
    </subcellularLocation>
    <subcellularLocation>
        <location evidence="2">Cytoplasm</location>
        <location evidence="2">Cytoskeleton</location>
    </subcellularLocation>
</comment>
<evidence type="ECO:0000259" key="8">
    <source>
        <dbReference type="Pfam" id="PF25325"/>
    </source>
</evidence>
<evidence type="ECO:0000256" key="1">
    <source>
        <dbReference type="ARBA" id="ARBA00004138"/>
    </source>
</evidence>
<accession>A0A1D2N2M6</accession>
<evidence type="ECO:0000256" key="6">
    <source>
        <dbReference type="ARBA" id="ARBA00023273"/>
    </source>
</evidence>
<feature type="region of interest" description="Disordered" evidence="7">
    <location>
        <begin position="235"/>
        <end position="256"/>
    </location>
</feature>
<keyword evidence="4" id="KW-0677">Repeat</keyword>
<protein>
    <submittedName>
        <fullName evidence="9">EF-hand domain-containing family member B</fullName>
    </submittedName>
</protein>
<evidence type="ECO:0000313" key="9">
    <source>
        <dbReference type="EMBL" id="ODM99304.1"/>
    </source>
</evidence>
<comment type="caution">
    <text evidence="9">The sequence shown here is derived from an EMBL/GenBank/DDBJ whole genome shotgun (WGS) entry which is preliminary data.</text>
</comment>
<dbReference type="GO" id="GO:0005856">
    <property type="term" value="C:cytoskeleton"/>
    <property type="evidence" value="ECO:0007669"/>
    <property type="project" value="UniProtKB-SubCell"/>
</dbReference>
<evidence type="ECO:0000256" key="4">
    <source>
        <dbReference type="ARBA" id="ARBA00022737"/>
    </source>
</evidence>
<evidence type="ECO:0000256" key="5">
    <source>
        <dbReference type="ARBA" id="ARBA00023212"/>
    </source>
</evidence>
<dbReference type="SUPFAM" id="SSF47473">
    <property type="entry name" value="EF-hand"/>
    <property type="match status" value="1"/>
</dbReference>
<feature type="compositionally biased region" description="Basic and acidic residues" evidence="7">
    <location>
        <begin position="236"/>
        <end position="256"/>
    </location>
</feature>
<keyword evidence="6" id="KW-0966">Cell projection</keyword>
<dbReference type="InterPro" id="IPR057428">
    <property type="entry name" value="EFHB_EF-hand_C"/>
</dbReference>
<dbReference type="Proteomes" id="UP000094527">
    <property type="component" value="Unassembled WGS sequence"/>
</dbReference>
<feature type="domain" description="EFHB C-terminal EF-hand" evidence="8">
    <location>
        <begin position="590"/>
        <end position="664"/>
    </location>
</feature>
<sequence>MVATGENCRCPDPKVLPLLPVAYPNENRSHIQVQPVEGTPGIDPCCKPSPTPCFDESFSRCKPIACTAGAHDPTAAGSCYDSTSIHQRQCECPKCTVELHKFQEDGRVCYQHTDGNQFHDIRRIHPDPEIQAIRDRMNSSESVKNTLRWCNTDESLSCVDRRFRQAQTGITGQAAIHYGAAQDVDYPRELIHGVLSDEVTPATHLVNPPPKKWVDQLLNDVKESIYESNRVRPIGKSHDQKERLPPTIHPDETAFGKPSDKSISASILVNPPKDRFQVENEAKEFQPMYKFTHGDYDAGEQLCRNYVANNFSKHNTFGMKTPHDVAGRWARKIISTWRTCDPDPAYVSKIYADHLDFRYPKLGKQRDATCVGRDRGDEFVYGAKTTKDEEQRPVQELIFNRCPNPGGDKAQKMMSNLKTWIDKVRKACRDSLGPDLEKFYEEIIAADPNCNGTIEWDPFIKAMHMQHIPRTLGEKDFMECLAYVGVFHPSPCDKLEYYKLMDLIKGYEDPMFGCKTTTLKPYYIPHTNGCVHFRTTYSDLTSNMCVPPNCLTTMKEQRVNGMPSVRYDRLPRKIKSTKDTTNYGDDGDAYSLIFPSVYTSQGITIRDAFKEMTKEQMCRLLCLANVPLTHEQINRTWEAAKCLDPEGCGRVSYQTFREALCQVCDEMATEQGCPAIYSLQPSDCPPFYPRYPKRHGKPNPCAGVDP</sequence>
<evidence type="ECO:0000256" key="3">
    <source>
        <dbReference type="ARBA" id="ARBA00022490"/>
    </source>
</evidence>
<dbReference type="InterPro" id="IPR011992">
    <property type="entry name" value="EF-hand-dom_pair"/>
</dbReference>
<keyword evidence="3" id="KW-0963">Cytoplasm</keyword>
<reference evidence="9 10" key="1">
    <citation type="journal article" date="2016" name="Genome Biol. Evol.">
        <title>Gene Family Evolution Reflects Adaptation to Soil Environmental Stressors in the Genome of the Collembolan Orchesella cincta.</title>
        <authorList>
            <person name="Faddeeva-Vakhrusheva A."/>
            <person name="Derks M.F."/>
            <person name="Anvar S.Y."/>
            <person name="Agamennone V."/>
            <person name="Suring W."/>
            <person name="Smit S."/>
            <person name="van Straalen N.M."/>
            <person name="Roelofs D."/>
        </authorList>
    </citation>
    <scope>NUCLEOTIDE SEQUENCE [LARGE SCALE GENOMIC DNA]</scope>
    <source>
        <tissue evidence="9">Mixed pool</tissue>
    </source>
</reference>
<dbReference type="PANTHER" id="PTHR12086">
    <property type="entry name" value="EF-HAND DOMAIN C-TERMINAL CONTAINING PROTEIN"/>
    <property type="match status" value="1"/>
</dbReference>
<name>A0A1D2N2M6_ORCCI</name>
<gene>
    <name evidence="9" type="ORF">Ocin01_07375</name>
</gene>
<evidence type="ECO:0000256" key="7">
    <source>
        <dbReference type="SAM" id="MobiDB-lite"/>
    </source>
</evidence>
<dbReference type="PANTHER" id="PTHR12086:SF12">
    <property type="entry name" value="EF-HAND DOMAIN-CONTAINING FAMILY MEMBER B"/>
    <property type="match status" value="1"/>
</dbReference>
<dbReference type="Pfam" id="PF25325">
    <property type="entry name" value="EF-hand_EFHB_C"/>
    <property type="match status" value="1"/>
</dbReference>
<organism evidence="9 10">
    <name type="scientific">Orchesella cincta</name>
    <name type="common">Springtail</name>
    <name type="synonym">Podura cincta</name>
    <dbReference type="NCBI Taxonomy" id="48709"/>
    <lineage>
        <taxon>Eukaryota</taxon>
        <taxon>Metazoa</taxon>
        <taxon>Ecdysozoa</taxon>
        <taxon>Arthropoda</taxon>
        <taxon>Hexapoda</taxon>
        <taxon>Collembola</taxon>
        <taxon>Entomobryomorpha</taxon>
        <taxon>Entomobryoidea</taxon>
        <taxon>Orchesellidae</taxon>
        <taxon>Orchesellinae</taxon>
        <taxon>Orchesella</taxon>
    </lineage>
</organism>
<dbReference type="OMA" id="DCIRPIY"/>
<dbReference type="AlphaFoldDB" id="A0A1D2N2M6"/>
<dbReference type="OrthoDB" id="2096280at2759"/>
<evidence type="ECO:0000313" key="10">
    <source>
        <dbReference type="Proteomes" id="UP000094527"/>
    </source>
</evidence>